<dbReference type="PANTHER" id="PTHR23305">
    <property type="entry name" value="OBG GTPASE FAMILY"/>
    <property type="match status" value="1"/>
</dbReference>
<sequence length="103" mass="11653">MKETGLARLIRAAYKLLGLMTFFTVGEDEVKGWTIHKNTPAVEAAGKIHSDISRGFIRAEVFHYQDLVTQGDAQGIKEKGLLRLEGKEYLVQDGDCMYFRFNV</sequence>
<feature type="domain" description="YchF C-terminal" evidence="3">
    <location>
        <begin position="19"/>
        <end position="102"/>
    </location>
</feature>
<dbReference type="PANTHER" id="PTHR23305:SF18">
    <property type="entry name" value="OBG-TYPE G DOMAIN-CONTAINING PROTEIN"/>
    <property type="match status" value="1"/>
</dbReference>
<organism evidence="4">
    <name type="scientific">hydrothermal vent metagenome</name>
    <dbReference type="NCBI Taxonomy" id="652676"/>
    <lineage>
        <taxon>unclassified sequences</taxon>
        <taxon>metagenomes</taxon>
        <taxon>ecological metagenomes</taxon>
    </lineage>
</organism>
<dbReference type="CDD" id="cd04867">
    <property type="entry name" value="TGS_YchF_OLA1"/>
    <property type="match status" value="1"/>
</dbReference>
<accession>A0A3B1CL04</accession>
<dbReference type="EMBL" id="UOGF01000065">
    <property type="protein sequence ID" value="VAX30829.1"/>
    <property type="molecule type" value="Genomic_DNA"/>
</dbReference>
<dbReference type="Gene3D" id="3.10.20.30">
    <property type="match status" value="1"/>
</dbReference>
<protein>
    <submittedName>
        <fullName evidence="4">GTP-binding and nucleic acid-binding protein YchF</fullName>
    </submittedName>
</protein>
<name>A0A3B1CL04_9ZZZZ</name>
<evidence type="ECO:0000313" key="4">
    <source>
        <dbReference type="EMBL" id="VAX30829.1"/>
    </source>
</evidence>
<dbReference type="AlphaFoldDB" id="A0A3B1CL04"/>
<evidence type="ECO:0000256" key="1">
    <source>
        <dbReference type="ARBA" id="ARBA00022741"/>
    </source>
</evidence>
<keyword evidence="1" id="KW-0547">Nucleotide-binding</keyword>
<proteinExistence type="predicted"/>
<evidence type="ECO:0000259" key="3">
    <source>
        <dbReference type="Pfam" id="PF06071"/>
    </source>
</evidence>
<dbReference type="GO" id="GO:0005524">
    <property type="term" value="F:ATP binding"/>
    <property type="evidence" value="ECO:0007669"/>
    <property type="project" value="UniProtKB-KW"/>
</dbReference>
<dbReference type="SUPFAM" id="SSF81271">
    <property type="entry name" value="TGS-like"/>
    <property type="match status" value="1"/>
</dbReference>
<dbReference type="FunFam" id="3.10.20.30:FF:000001">
    <property type="entry name" value="Ribosome-binding ATPase YchF"/>
    <property type="match status" value="1"/>
</dbReference>
<dbReference type="Pfam" id="PF06071">
    <property type="entry name" value="YchF-GTPase_C"/>
    <property type="match status" value="1"/>
</dbReference>
<dbReference type="GO" id="GO:0005737">
    <property type="term" value="C:cytoplasm"/>
    <property type="evidence" value="ECO:0007669"/>
    <property type="project" value="TreeGrafter"/>
</dbReference>
<dbReference type="Gene3D" id="3.40.50.300">
    <property type="entry name" value="P-loop containing nucleotide triphosphate hydrolases"/>
    <property type="match status" value="1"/>
</dbReference>
<dbReference type="InterPro" id="IPR012675">
    <property type="entry name" value="Beta-grasp_dom_sf"/>
</dbReference>
<keyword evidence="2" id="KW-0067">ATP-binding</keyword>
<gene>
    <name evidence="4" type="ORF">MNBD_NITROSPIRAE01-1815</name>
</gene>
<evidence type="ECO:0000256" key="2">
    <source>
        <dbReference type="ARBA" id="ARBA00022840"/>
    </source>
</evidence>
<dbReference type="InterPro" id="IPR013029">
    <property type="entry name" value="YchF_C"/>
</dbReference>
<reference evidence="4" key="1">
    <citation type="submission" date="2018-06" db="EMBL/GenBank/DDBJ databases">
        <authorList>
            <person name="Zhirakovskaya E."/>
        </authorList>
    </citation>
    <scope>NUCLEOTIDE SEQUENCE</scope>
</reference>
<dbReference type="GO" id="GO:0016887">
    <property type="term" value="F:ATP hydrolysis activity"/>
    <property type="evidence" value="ECO:0007669"/>
    <property type="project" value="TreeGrafter"/>
</dbReference>
<dbReference type="InterPro" id="IPR012676">
    <property type="entry name" value="TGS-like"/>
</dbReference>
<dbReference type="InterPro" id="IPR027417">
    <property type="entry name" value="P-loop_NTPase"/>
</dbReference>